<dbReference type="Proteomes" id="UP000234681">
    <property type="component" value="Chromosome 2"/>
</dbReference>
<evidence type="ECO:0000313" key="2">
    <source>
        <dbReference type="Proteomes" id="UP000234681"/>
    </source>
</evidence>
<organism evidence="1 2">
    <name type="scientific">Rattus norvegicus</name>
    <name type="common">Rat</name>
    <dbReference type="NCBI Taxonomy" id="10116"/>
    <lineage>
        <taxon>Eukaryota</taxon>
        <taxon>Metazoa</taxon>
        <taxon>Chordata</taxon>
        <taxon>Craniata</taxon>
        <taxon>Vertebrata</taxon>
        <taxon>Euteleostomi</taxon>
        <taxon>Mammalia</taxon>
        <taxon>Eutheria</taxon>
        <taxon>Euarchontoglires</taxon>
        <taxon>Glires</taxon>
        <taxon>Rodentia</taxon>
        <taxon>Myomorpha</taxon>
        <taxon>Muroidea</taxon>
        <taxon>Muridae</taxon>
        <taxon>Murinae</taxon>
        <taxon>Rattus</taxon>
    </lineage>
</organism>
<proteinExistence type="predicted"/>
<evidence type="ECO:0000313" key="1">
    <source>
        <dbReference type="EMBL" id="EDM10409.1"/>
    </source>
</evidence>
<gene>
    <name evidence="1" type="ORF">rCG_44460</name>
</gene>
<dbReference type="AlphaFoldDB" id="A6I5V1"/>
<accession>A6I5V1</accession>
<reference evidence="2" key="1">
    <citation type="submission" date="2005-09" db="EMBL/GenBank/DDBJ databases">
        <authorList>
            <person name="Mural R.J."/>
            <person name="Li P.W."/>
            <person name="Adams M.D."/>
            <person name="Amanatides P.G."/>
            <person name="Baden-Tillson H."/>
            <person name="Barnstead M."/>
            <person name="Chin S.H."/>
            <person name="Dew I."/>
            <person name="Evans C.A."/>
            <person name="Ferriera S."/>
            <person name="Flanigan M."/>
            <person name="Fosler C."/>
            <person name="Glodek A."/>
            <person name="Gu Z."/>
            <person name="Holt R.A."/>
            <person name="Jennings D."/>
            <person name="Kraft C.L."/>
            <person name="Lu F."/>
            <person name="Nguyen T."/>
            <person name="Nusskern D.R."/>
            <person name="Pfannkoch C.M."/>
            <person name="Sitter C."/>
            <person name="Sutton G.G."/>
            <person name="Venter J.C."/>
            <person name="Wang Z."/>
            <person name="Woodage T."/>
            <person name="Zheng X.H."/>
            <person name="Zhong F."/>
        </authorList>
    </citation>
    <scope>NUCLEOTIDE SEQUENCE [LARGE SCALE GENOMIC DNA]</scope>
    <source>
        <strain>BN</strain>
        <strain evidence="2">Sprague-Dawley</strain>
    </source>
</reference>
<protein>
    <submittedName>
        <fullName evidence="1">RCG44460</fullName>
    </submittedName>
</protein>
<name>A6I5V1_RAT</name>
<sequence length="16" mass="1818">MRGDYREDSLVTTAGF</sequence>
<dbReference type="EMBL" id="CH473955">
    <property type="protein sequence ID" value="EDM10409.1"/>
    <property type="molecule type" value="Genomic_DNA"/>
</dbReference>